<dbReference type="KEGG" id="pmes:FX988_02760"/>
<dbReference type="PANTHER" id="PTHR31793:SF27">
    <property type="entry name" value="NOVEL THIOESTERASE SUPERFAMILY DOMAIN AND SAPOSIN A-TYPE DOMAIN CONTAINING PROTEIN (0610012H03RIK)"/>
    <property type="match status" value="1"/>
</dbReference>
<dbReference type="Gene3D" id="3.10.129.10">
    <property type="entry name" value="Hotdog Thioesterase"/>
    <property type="match status" value="1"/>
</dbReference>
<evidence type="ECO:0000256" key="2">
    <source>
        <dbReference type="ARBA" id="ARBA00022801"/>
    </source>
</evidence>
<accession>A0A857JKT2</accession>
<dbReference type="OrthoDB" id="9799036at2"/>
<sequence>MLIEDFNVRFCETDALAHVSNTVLVDWFEMAREPIFRIFSPELDLQNWPLILAGYKVDFLDQMHYGHPVQVRTYISRIGGSSFDTYQELWQNGTKRATGTTTMVQYNYAEKKSVVINDEIREKLTEHAIPRGVNA</sequence>
<comment type="similarity">
    <text evidence="1">Belongs to the 4-hydroxybenzoyl-CoA thioesterase family.</text>
</comment>
<reference evidence="3 4" key="1">
    <citation type="submission" date="2019-12" db="EMBL/GenBank/DDBJ databases">
        <title>Genome sequencing and assembly of endphytes of Porphyra tenera.</title>
        <authorList>
            <person name="Park J.M."/>
            <person name="Shin R."/>
            <person name="Jo S.H."/>
        </authorList>
    </citation>
    <scope>NUCLEOTIDE SEQUENCE [LARGE SCALE GENOMIC DNA]</scope>
    <source>
        <strain evidence="3 4">GPM4</strain>
    </source>
</reference>
<keyword evidence="2" id="KW-0378">Hydrolase</keyword>
<evidence type="ECO:0000313" key="4">
    <source>
        <dbReference type="Proteomes" id="UP000464524"/>
    </source>
</evidence>
<organism evidence="3 4">
    <name type="scientific">Paraglaciecola mesophila</name>
    <dbReference type="NCBI Taxonomy" id="197222"/>
    <lineage>
        <taxon>Bacteria</taxon>
        <taxon>Pseudomonadati</taxon>
        <taxon>Pseudomonadota</taxon>
        <taxon>Gammaproteobacteria</taxon>
        <taxon>Alteromonadales</taxon>
        <taxon>Alteromonadaceae</taxon>
        <taxon>Paraglaciecola</taxon>
    </lineage>
</organism>
<dbReference type="RefSeq" id="WP_160180627.1">
    <property type="nucleotide sequence ID" value="NZ_CP047656.1"/>
</dbReference>
<protein>
    <recommendedName>
        <fullName evidence="5">Thioesterase</fullName>
    </recommendedName>
</protein>
<dbReference type="PANTHER" id="PTHR31793">
    <property type="entry name" value="4-HYDROXYBENZOYL-COA THIOESTERASE FAMILY MEMBER"/>
    <property type="match status" value="1"/>
</dbReference>
<dbReference type="AlphaFoldDB" id="A0A857JKT2"/>
<gene>
    <name evidence="3" type="ORF">FX988_02760</name>
</gene>
<dbReference type="Pfam" id="PF13279">
    <property type="entry name" value="4HBT_2"/>
    <property type="match status" value="1"/>
</dbReference>
<evidence type="ECO:0000313" key="3">
    <source>
        <dbReference type="EMBL" id="QHJ12503.1"/>
    </source>
</evidence>
<dbReference type="EMBL" id="CP047656">
    <property type="protein sequence ID" value="QHJ12503.1"/>
    <property type="molecule type" value="Genomic_DNA"/>
</dbReference>
<evidence type="ECO:0000256" key="1">
    <source>
        <dbReference type="ARBA" id="ARBA00005953"/>
    </source>
</evidence>
<keyword evidence="4" id="KW-1185">Reference proteome</keyword>
<name>A0A857JKT2_9ALTE</name>
<dbReference type="Proteomes" id="UP000464524">
    <property type="component" value="Chromosome"/>
</dbReference>
<proteinExistence type="inferred from homology"/>
<dbReference type="CDD" id="cd00586">
    <property type="entry name" value="4HBT"/>
    <property type="match status" value="1"/>
</dbReference>
<dbReference type="GO" id="GO:0047617">
    <property type="term" value="F:fatty acyl-CoA hydrolase activity"/>
    <property type="evidence" value="ECO:0007669"/>
    <property type="project" value="TreeGrafter"/>
</dbReference>
<dbReference type="InterPro" id="IPR029069">
    <property type="entry name" value="HotDog_dom_sf"/>
</dbReference>
<dbReference type="SUPFAM" id="SSF54637">
    <property type="entry name" value="Thioesterase/thiol ester dehydrase-isomerase"/>
    <property type="match status" value="1"/>
</dbReference>
<evidence type="ECO:0008006" key="5">
    <source>
        <dbReference type="Google" id="ProtNLM"/>
    </source>
</evidence>
<dbReference type="InterPro" id="IPR050563">
    <property type="entry name" value="4-hydroxybenzoyl-CoA_TE"/>
</dbReference>